<dbReference type="RefSeq" id="WP_021944202.1">
    <property type="nucleotide sequence ID" value="NZ_JACOOX010000001.1"/>
</dbReference>
<evidence type="ECO:0000313" key="1">
    <source>
        <dbReference type="EMBL" id="MBC5661387.1"/>
    </source>
</evidence>
<organism evidence="1 2">
    <name type="scientific">Coprococcus hominis</name>
    <name type="common">ex Liu et al. 2022</name>
    <dbReference type="NCBI Taxonomy" id="2763039"/>
    <lineage>
        <taxon>Bacteria</taxon>
        <taxon>Bacillati</taxon>
        <taxon>Bacillota</taxon>
        <taxon>Clostridia</taxon>
        <taxon>Lachnospirales</taxon>
        <taxon>Lachnospiraceae</taxon>
        <taxon>Coprococcus</taxon>
    </lineage>
</organism>
<comment type="caution">
    <text evidence="1">The sequence shown here is derived from an EMBL/GenBank/DDBJ whole genome shotgun (WGS) entry which is preliminary data.</text>
</comment>
<accession>A0A8I0AM83</accession>
<protein>
    <submittedName>
        <fullName evidence="1">DUF1934 domain-containing protein</fullName>
    </submittedName>
</protein>
<dbReference type="Gene3D" id="2.40.128.20">
    <property type="match status" value="1"/>
</dbReference>
<dbReference type="InterPro" id="IPR012674">
    <property type="entry name" value="Calycin"/>
</dbReference>
<evidence type="ECO:0000313" key="2">
    <source>
        <dbReference type="Proteomes" id="UP000615234"/>
    </source>
</evidence>
<reference evidence="1 2" key="1">
    <citation type="submission" date="2020-08" db="EMBL/GenBank/DDBJ databases">
        <title>Genome public.</title>
        <authorList>
            <person name="Liu C."/>
            <person name="Sun Q."/>
        </authorList>
    </citation>
    <scope>NUCLEOTIDE SEQUENCE [LARGE SCALE GENOMIC DNA]</scope>
    <source>
        <strain evidence="1 2">NSJ-10</strain>
    </source>
</reference>
<dbReference type="Proteomes" id="UP000615234">
    <property type="component" value="Unassembled WGS sequence"/>
</dbReference>
<dbReference type="Pfam" id="PF09148">
    <property type="entry name" value="DUF1934"/>
    <property type="match status" value="1"/>
</dbReference>
<name>A0A8I0AM83_9FIRM</name>
<dbReference type="EMBL" id="JACOOX010000001">
    <property type="protein sequence ID" value="MBC5661387.1"/>
    <property type="molecule type" value="Genomic_DNA"/>
</dbReference>
<proteinExistence type="predicted"/>
<sequence length="145" mass="16656">MTTRDIKIKVTGVQSVAGADDEPEVLELETRGTYSEKNGNRYIKYDEFIEDVEEPVKNLLRFDEHALQLTKRGSVNTVMLFDREKNSSVHYATPVGPICMNICTEEYHMEQSEKGIRIDIRYCIDFNNDYITDCSLNVTADYEGV</sequence>
<dbReference type="InterPro" id="IPR015231">
    <property type="entry name" value="DUF1934"/>
</dbReference>
<dbReference type="SUPFAM" id="SSF50814">
    <property type="entry name" value="Lipocalins"/>
    <property type="match status" value="1"/>
</dbReference>
<gene>
    <name evidence="1" type="ORF">H8S09_00515</name>
</gene>
<keyword evidence="2" id="KW-1185">Reference proteome</keyword>
<dbReference type="AlphaFoldDB" id="A0A8I0AM83"/>